<dbReference type="InterPro" id="IPR038765">
    <property type="entry name" value="Papain-like_cys_pep_sf"/>
</dbReference>
<dbReference type="Gene3D" id="3.40.395.10">
    <property type="entry name" value="Adenoviral Proteinase, Chain A"/>
    <property type="match status" value="1"/>
</dbReference>
<evidence type="ECO:0000256" key="1">
    <source>
        <dbReference type="ARBA" id="ARBA00005234"/>
    </source>
</evidence>
<evidence type="ECO:0000256" key="4">
    <source>
        <dbReference type="ARBA" id="ARBA00022807"/>
    </source>
</evidence>
<dbReference type="Pfam" id="PF11277">
    <property type="entry name" value="Med24_N"/>
    <property type="match status" value="1"/>
</dbReference>
<dbReference type="PROSITE" id="PS50600">
    <property type="entry name" value="ULP_PROTEASE"/>
    <property type="match status" value="1"/>
</dbReference>
<dbReference type="SUPFAM" id="SSF54001">
    <property type="entry name" value="Cysteine proteinases"/>
    <property type="match status" value="1"/>
</dbReference>
<proteinExistence type="inferred from homology"/>
<dbReference type="InterPro" id="IPR003653">
    <property type="entry name" value="Peptidase_C48_C"/>
</dbReference>
<name>A0A811K357_BURXY</name>
<dbReference type="FunFam" id="3.40.395.10:FF:000001">
    <property type="entry name" value="Sentrin-specific protease 1"/>
    <property type="match status" value="1"/>
</dbReference>
<comment type="caution">
    <text evidence="6">The sequence shown here is derived from an EMBL/GenBank/DDBJ whole genome shotgun (WGS) entry which is preliminary data.</text>
</comment>
<evidence type="ECO:0000259" key="5">
    <source>
        <dbReference type="PROSITE" id="PS50600"/>
    </source>
</evidence>
<comment type="similarity">
    <text evidence="1">Belongs to the peptidase C48 family.</text>
</comment>
<dbReference type="GO" id="GO:0006508">
    <property type="term" value="P:proteolysis"/>
    <property type="evidence" value="ECO:0007669"/>
    <property type="project" value="UniProtKB-KW"/>
</dbReference>
<dbReference type="Proteomes" id="UP000582659">
    <property type="component" value="Unassembled WGS sequence"/>
</dbReference>
<accession>A0A811K357</accession>
<keyword evidence="2" id="KW-0645">Protease</keyword>
<dbReference type="EMBL" id="CAJFDI010000001">
    <property type="protein sequence ID" value="CAD5209860.1"/>
    <property type="molecule type" value="Genomic_DNA"/>
</dbReference>
<dbReference type="PANTHER" id="PTHR12606:SF141">
    <property type="entry name" value="GH15225P-RELATED"/>
    <property type="match status" value="1"/>
</dbReference>
<reference evidence="6" key="1">
    <citation type="submission" date="2020-09" db="EMBL/GenBank/DDBJ databases">
        <authorList>
            <person name="Kikuchi T."/>
        </authorList>
    </citation>
    <scope>NUCLEOTIDE SEQUENCE</scope>
    <source>
        <strain evidence="6">Ka4C1</strain>
    </source>
</reference>
<dbReference type="GO" id="GO:0080090">
    <property type="term" value="P:regulation of primary metabolic process"/>
    <property type="evidence" value="ECO:0007669"/>
    <property type="project" value="UniProtKB-ARBA"/>
</dbReference>
<dbReference type="InterPro" id="IPR021429">
    <property type="entry name" value="Mediator_Med24"/>
</dbReference>
<dbReference type="Proteomes" id="UP000659654">
    <property type="component" value="Unassembled WGS sequence"/>
</dbReference>
<dbReference type="SMR" id="A0A811K357"/>
<evidence type="ECO:0000313" key="7">
    <source>
        <dbReference type="Proteomes" id="UP000659654"/>
    </source>
</evidence>
<feature type="domain" description="Ubiquitin-like protease family profile" evidence="5">
    <location>
        <begin position="211"/>
        <end position="373"/>
    </location>
</feature>
<dbReference type="Pfam" id="PF02902">
    <property type="entry name" value="Peptidase_C48"/>
    <property type="match status" value="1"/>
</dbReference>
<dbReference type="OrthoDB" id="1939479at2759"/>
<protein>
    <submittedName>
        <fullName evidence="6">(pine wood nematode) hypothetical protein</fullName>
    </submittedName>
</protein>
<organism evidence="6 7">
    <name type="scientific">Bursaphelenchus xylophilus</name>
    <name type="common">Pinewood nematode worm</name>
    <name type="synonym">Aphelenchoides xylophilus</name>
    <dbReference type="NCBI Taxonomy" id="6326"/>
    <lineage>
        <taxon>Eukaryota</taxon>
        <taxon>Metazoa</taxon>
        <taxon>Ecdysozoa</taxon>
        <taxon>Nematoda</taxon>
        <taxon>Chromadorea</taxon>
        <taxon>Rhabditida</taxon>
        <taxon>Tylenchina</taxon>
        <taxon>Tylenchomorpha</taxon>
        <taxon>Aphelenchoidea</taxon>
        <taxon>Aphelenchoididae</taxon>
        <taxon>Bursaphelenchus</taxon>
    </lineage>
</organism>
<dbReference type="GO" id="GO:0016929">
    <property type="term" value="F:deSUMOylase activity"/>
    <property type="evidence" value="ECO:0007669"/>
    <property type="project" value="TreeGrafter"/>
</dbReference>
<gene>
    <name evidence="6" type="ORF">BXYJ_LOCUS1646</name>
</gene>
<keyword evidence="7" id="KW-1185">Reference proteome</keyword>
<dbReference type="GO" id="GO:0016592">
    <property type="term" value="C:mediator complex"/>
    <property type="evidence" value="ECO:0007669"/>
    <property type="project" value="InterPro"/>
</dbReference>
<dbReference type="GO" id="GO:0016926">
    <property type="term" value="P:protein desumoylation"/>
    <property type="evidence" value="ECO:0007669"/>
    <property type="project" value="TreeGrafter"/>
</dbReference>
<keyword evidence="3" id="KW-0378">Hydrolase</keyword>
<sequence>MAFIDIQNIPHFKSVNNSVLQFDLNESFDLDALENYRNAVFSFNSTTYELPSKEGEDDVADKEMLPSGSSSLIGMVAAQSRILRENFEYLKTQVTKKNIERTLRDKKRGMQYDKLRHKERCTEFDANVFRGIIPVQLNRKEGVYRWIGRLNSQIEAEKQFRQRLRLPNRLPIFLSVDENFFPELPEEAVRIVQNAWNGGSDTEVFSEDFGVKIVRKDLKTLKGLNWLNDEIINFYLNLIMRRSEQNDSFPKVYAFNTFFFGTLSDRGYAGVRRWTRKIDIFSFDVILVPVHMGNHWCMSAIDFTKKSVLYFDSLGGRNNSCLRLLGNYLVEEHLDKKKSSYSVADWIFDCPAVPMQMNGSDCGVFSSVFAEFASRQCDFQFDQRIMPYYRQRMMDENMVVQQFRAFVYDSIQNGTPPFAFYQQFNEVAMHLHSNLIIDRVCEQLVEVARKDHKVHHILYEYVDVMIQNGVFTMMNFIQLLTKFNNIHVLDVTVSFIRKVTDDLRVIKCDFDDEKERLELCYVYITVVKWLVELACLAVKERIPKQLVLLDEVIYSLTFISTNEFARTIMYFVCMDDNEALIDMLENLSSIEGMLSIDETGDGSYDIECSTRIERLKHMVEDFSRKPEFYVDYLETYRFGANKSEPVILSMCSIFSTFRVLTTTSEMAQSFRNMGQILQYDNLKLVRDLLRGSFVAQLDAYRNKCRPAMADVFVFCRLPEIIAAYKNEFLDSKQLFNCLSELAANKPLFNGVDHYRRDDTFANFLECLQGHRLLEMDHVERLLGERHTSKGDSDLFPDFSNLSMEVSTNEPRYMKLQSAVALSNHFKPLFHREDDSQFKVVLNELLVKMSVDLIDFLIGVLCSRGDLYDFLNVVAEINRSCQSVANEDKAGLHFYDLTVLLLFRIRYLIPDIKLEDLCGGIEDSFIFQWLNNYNNALFSDRHVEPNQQIKDLATVAYQCVKQGTSFWGLSDNFGSLLEAIPVLGEIVVNDFSKATEYEKPVIVEKLLESFGDVSSAYVVYVQWLHMNKSPEKYDIASVVRDNMKKHLKKAHSLKDDNTCKKWRLTEESLSDLVINIAEGPQPHETTYPVLITCAIGDVRPLRVKETPNMTMLKNAFFIASQKGYICQSVLNYVVDLNRKKRYERWIKCWLQQVYKHESVDELEAEAELCFAAALSLPAECFLRLATLLTEDNNFSALSASYPSGYNHIWALARMLVRVLFVLPWVKQQNIDEAAKFNERRRLRRKRRSNNYRRIPSTPDAEALGQAIDGLVKNVIEEFDVVLKKTILDHKKTYASCFIKEITSCPPNVFQKQILSLMPQEMFVNTINRKFDDIHIAAFLNTFGMEDETSRKFCLHIVCLLRKLNKI</sequence>
<evidence type="ECO:0000256" key="3">
    <source>
        <dbReference type="ARBA" id="ARBA00022801"/>
    </source>
</evidence>
<dbReference type="PANTHER" id="PTHR12606">
    <property type="entry name" value="SENTRIN/SUMO-SPECIFIC PROTEASE"/>
    <property type="match status" value="1"/>
</dbReference>
<keyword evidence="4" id="KW-0788">Thiol protease</keyword>
<evidence type="ECO:0000313" key="6">
    <source>
        <dbReference type="EMBL" id="CAD5209860.1"/>
    </source>
</evidence>
<evidence type="ECO:0000256" key="2">
    <source>
        <dbReference type="ARBA" id="ARBA00022670"/>
    </source>
</evidence>
<dbReference type="EMBL" id="CAJFCV020000001">
    <property type="protein sequence ID" value="CAG9085251.1"/>
    <property type="molecule type" value="Genomic_DNA"/>
</dbReference>
<dbReference type="GO" id="GO:0060255">
    <property type="term" value="P:regulation of macromolecule metabolic process"/>
    <property type="evidence" value="ECO:0007669"/>
    <property type="project" value="UniProtKB-ARBA"/>
</dbReference>